<feature type="region of interest" description="Disordered" evidence="1">
    <location>
        <begin position="1"/>
        <end position="54"/>
    </location>
</feature>
<dbReference type="AlphaFoldDB" id="A0AAV8YCP8"/>
<dbReference type="Proteomes" id="UP001162162">
    <property type="component" value="Unassembled WGS sequence"/>
</dbReference>
<reference evidence="2" key="1">
    <citation type="journal article" date="2023" name="Insect Mol. Biol.">
        <title>Genome sequencing provides insights into the evolution of gene families encoding plant cell wall-degrading enzymes in longhorned beetles.</title>
        <authorList>
            <person name="Shin N.R."/>
            <person name="Okamura Y."/>
            <person name="Kirsch R."/>
            <person name="Pauchet Y."/>
        </authorList>
    </citation>
    <scope>NUCLEOTIDE SEQUENCE</scope>
    <source>
        <strain evidence="2">AMC_N1</strain>
    </source>
</reference>
<evidence type="ECO:0000256" key="1">
    <source>
        <dbReference type="SAM" id="MobiDB-lite"/>
    </source>
</evidence>
<comment type="caution">
    <text evidence="2">The sequence shown here is derived from an EMBL/GenBank/DDBJ whole genome shotgun (WGS) entry which is preliminary data.</text>
</comment>
<proteinExistence type="predicted"/>
<feature type="compositionally biased region" description="Polar residues" evidence="1">
    <location>
        <begin position="43"/>
        <end position="54"/>
    </location>
</feature>
<name>A0AAV8YCP8_9CUCU</name>
<dbReference type="EMBL" id="JAPWTK010000120">
    <property type="protein sequence ID" value="KAJ8949310.1"/>
    <property type="molecule type" value="Genomic_DNA"/>
</dbReference>
<evidence type="ECO:0000313" key="3">
    <source>
        <dbReference type="Proteomes" id="UP001162162"/>
    </source>
</evidence>
<protein>
    <submittedName>
        <fullName evidence="2">Uncharacterized protein</fullName>
    </submittedName>
</protein>
<feature type="compositionally biased region" description="Basic residues" evidence="1">
    <location>
        <begin position="219"/>
        <end position="228"/>
    </location>
</feature>
<gene>
    <name evidence="2" type="ORF">NQ318_006735</name>
</gene>
<feature type="compositionally biased region" description="Basic and acidic residues" evidence="1">
    <location>
        <begin position="191"/>
        <end position="218"/>
    </location>
</feature>
<evidence type="ECO:0000313" key="2">
    <source>
        <dbReference type="EMBL" id="KAJ8949310.1"/>
    </source>
</evidence>
<sequence length="239" mass="26552">MFHWKLSLHPLRKQDQRKEQSVPTPVPYGSVVPGRAQYPVSPHATNSQIHPKSRSISASARGVELFSETRDGDDLSRLEVPHREEPLPGFAPFDFDAARQFPVRQAASGGRYVQIKAAGAVLHQRAGVATPPAFLDSAFCFKFDTVPAAGVAGGRYGGWGPDGRLNFMVLCLSFEFRIEDGNNYKNRRERARGGGRESLGGEREVEGGKEAEGCGKREERRKKKKKKGEKNGRMRFKNE</sequence>
<keyword evidence="3" id="KW-1185">Reference proteome</keyword>
<feature type="region of interest" description="Disordered" evidence="1">
    <location>
        <begin position="186"/>
        <end position="239"/>
    </location>
</feature>
<feature type="compositionally biased region" description="Basic and acidic residues" evidence="1">
    <location>
        <begin position="229"/>
        <end position="239"/>
    </location>
</feature>
<accession>A0AAV8YCP8</accession>
<organism evidence="2 3">
    <name type="scientific">Aromia moschata</name>
    <dbReference type="NCBI Taxonomy" id="1265417"/>
    <lineage>
        <taxon>Eukaryota</taxon>
        <taxon>Metazoa</taxon>
        <taxon>Ecdysozoa</taxon>
        <taxon>Arthropoda</taxon>
        <taxon>Hexapoda</taxon>
        <taxon>Insecta</taxon>
        <taxon>Pterygota</taxon>
        <taxon>Neoptera</taxon>
        <taxon>Endopterygota</taxon>
        <taxon>Coleoptera</taxon>
        <taxon>Polyphaga</taxon>
        <taxon>Cucujiformia</taxon>
        <taxon>Chrysomeloidea</taxon>
        <taxon>Cerambycidae</taxon>
        <taxon>Cerambycinae</taxon>
        <taxon>Callichromatini</taxon>
        <taxon>Aromia</taxon>
    </lineage>
</organism>